<accession>G2G944</accession>
<dbReference type="InterPro" id="IPR036412">
    <property type="entry name" value="HAD-like_sf"/>
</dbReference>
<dbReference type="PANTHER" id="PTHR43520:SF8">
    <property type="entry name" value="P-TYPE CU(+) TRANSPORTER"/>
    <property type="match status" value="1"/>
</dbReference>
<dbReference type="Gene3D" id="3.40.1110.10">
    <property type="entry name" value="Calcium-transporting ATPase, cytoplasmic domain N"/>
    <property type="match status" value="1"/>
</dbReference>
<comment type="subcellular location">
    <subcellularLocation>
        <location evidence="1">Cell membrane</location>
        <topology evidence="1">Multi-pass membrane protein</topology>
    </subcellularLocation>
</comment>
<dbReference type="InterPro" id="IPR023299">
    <property type="entry name" value="ATPase_P-typ_cyto_dom_N"/>
</dbReference>
<dbReference type="Proteomes" id="UP000004217">
    <property type="component" value="Unassembled WGS sequence"/>
</dbReference>
<dbReference type="CDD" id="cd02094">
    <property type="entry name" value="P-type_ATPase_Cu-like"/>
    <property type="match status" value="1"/>
</dbReference>
<keyword evidence="9 12" id="KW-0472">Membrane</keyword>
<feature type="transmembrane region" description="Helical" evidence="12">
    <location>
        <begin position="445"/>
        <end position="472"/>
    </location>
</feature>
<dbReference type="Gene3D" id="2.70.150.10">
    <property type="entry name" value="Calcium-transporting ATPase, cytoplasmic transduction domain A"/>
    <property type="match status" value="1"/>
</dbReference>
<dbReference type="InterPro" id="IPR008250">
    <property type="entry name" value="ATPase_P-typ_transduc_dom_A_sf"/>
</dbReference>
<dbReference type="SUPFAM" id="SSF81653">
    <property type="entry name" value="Calcium ATPase, transduction domain A"/>
    <property type="match status" value="1"/>
</dbReference>
<dbReference type="GO" id="GO:0043682">
    <property type="term" value="F:P-type divalent copper transporter activity"/>
    <property type="evidence" value="ECO:0007669"/>
    <property type="project" value="TreeGrafter"/>
</dbReference>
<evidence type="ECO:0000259" key="14">
    <source>
        <dbReference type="PROSITE" id="PS50846"/>
    </source>
</evidence>
<proteinExistence type="inferred from homology"/>
<feature type="transmembrane region" description="Helical" evidence="12">
    <location>
        <begin position="417"/>
        <end position="439"/>
    </location>
</feature>
<dbReference type="InterPro" id="IPR023298">
    <property type="entry name" value="ATPase_P-typ_TM_dom_sf"/>
</dbReference>
<protein>
    <recommendedName>
        <fullName evidence="11">Cation-transporting P-type ATPase B</fullName>
    </recommendedName>
</protein>
<keyword evidence="4 12" id="KW-0479">Metal-binding</keyword>
<dbReference type="SUPFAM" id="SSF56784">
    <property type="entry name" value="HAD-like"/>
    <property type="match status" value="1"/>
</dbReference>
<dbReference type="InterPro" id="IPR006121">
    <property type="entry name" value="HMA_dom"/>
</dbReference>
<dbReference type="PROSITE" id="PS50846">
    <property type="entry name" value="HMA_2"/>
    <property type="match status" value="1"/>
</dbReference>
<evidence type="ECO:0000256" key="13">
    <source>
        <dbReference type="SAM" id="MobiDB-lite"/>
    </source>
</evidence>
<dbReference type="Pfam" id="PF00122">
    <property type="entry name" value="E1-E2_ATPase"/>
    <property type="match status" value="1"/>
</dbReference>
<dbReference type="InterPro" id="IPR018303">
    <property type="entry name" value="ATPase_P-typ_P_site"/>
</dbReference>
<evidence type="ECO:0000256" key="1">
    <source>
        <dbReference type="ARBA" id="ARBA00004651"/>
    </source>
</evidence>
<dbReference type="GO" id="GO:0016887">
    <property type="term" value="F:ATP hydrolysis activity"/>
    <property type="evidence" value="ECO:0007669"/>
    <property type="project" value="InterPro"/>
</dbReference>
<dbReference type="InterPro" id="IPR036163">
    <property type="entry name" value="HMA_dom_sf"/>
</dbReference>
<keyword evidence="5 12" id="KW-0547">Nucleotide-binding</keyword>
<feature type="transmembrane region" description="Helical" evidence="12">
    <location>
        <begin position="185"/>
        <end position="202"/>
    </location>
</feature>
<reference evidence="15 16" key="1">
    <citation type="submission" date="2011-08" db="EMBL/GenBank/DDBJ databases">
        <authorList>
            <person name="Lin Y."/>
            <person name="Hao X."/>
            <person name="Johnstone L."/>
            <person name="Miller S.J."/>
            <person name="Wei G."/>
            <person name="Rensing C."/>
        </authorList>
    </citation>
    <scope>NUCLEOTIDE SEQUENCE [LARGE SCALE GENOMIC DNA]</scope>
    <source>
        <strain evidence="15 16">K42</strain>
    </source>
</reference>
<dbReference type="PROSITE" id="PS01229">
    <property type="entry name" value="COF_2"/>
    <property type="match status" value="1"/>
</dbReference>
<evidence type="ECO:0000313" key="15">
    <source>
        <dbReference type="EMBL" id="EGX59993.1"/>
    </source>
</evidence>
<dbReference type="SFLD" id="SFLDF00027">
    <property type="entry name" value="p-type_atpase"/>
    <property type="match status" value="1"/>
</dbReference>
<dbReference type="NCBIfam" id="TIGR01511">
    <property type="entry name" value="ATPase-IB1_Cu"/>
    <property type="match status" value="1"/>
</dbReference>
<gene>
    <name evidence="15" type="ORF">SZN_10073</name>
</gene>
<dbReference type="GO" id="GO:0055070">
    <property type="term" value="P:copper ion homeostasis"/>
    <property type="evidence" value="ECO:0007669"/>
    <property type="project" value="TreeGrafter"/>
</dbReference>
<evidence type="ECO:0000256" key="12">
    <source>
        <dbReference type="RuleBase" id="RU362081"/>
    </source>
</evidence>
<dbReference type="NCBIfam" id="TIGR01494">
    <property type="entry name" value="ATPase_P-type"/>
    <property type="match status" value="1"/>
</dbReference>
<keyword evidence="3 12" id="KW-0812">Transmembrane</keyword>
<dbReference type="CDD" id="cd00371">
    <property type="entry name" value="HMA"/>
    <property type="match status" value="1"/>
</dbReference>
<evidence type="ECO:0000256" key="11">
    <source>
        <dbReference type="ARBA" id="ARBA00074171"/>
    </source>
</evidence>
<feature type="compositionally biased region" description="Low complexity" evidence="13">
    <location>
        <begin position="10"/>
        <end position="52"/>
    </location>
</feature>
<evidence type="ECO:0000256" key="10">
    <source>
        <dbReference type="ARBA" id="ARBA00049360"/>
    </source>
</evidence>
<name>G2G944_9ACTN</name>
<dbReference type="PROSITE" id="PS00154">
    <property type="entry name" value="ATPASE_E1_E2"/>
    <property type="match status" value="1"/>
</dbReference>
<dbReference type="FunFam" id="3.30.70.100:FF:000005">
    <property type="entry name" value="Copper-exporting P-type ATPase A"/>
    <property type="match status" value="1"/>
</dbReference>
<dbReference type="InterPro" id="IPR059000">
    <property type="entry name" value="ATPase_P-type_domA"/>
</dbReference>
<feature type="region of interest" description="Disordered" evidence="13">
    <location>
        <begin position="125"/>
        <end position="153"/>
    </location>
</feature>
<dbReference type="Pfam" id="PF00702">
    <property type="entry name" value="Hydrolase"/>
    <property type="match status" value="1"/>
</dbReference>
<keyword evidence="16" id="KW-1185">Reference proteome</keyword>
<keyword evidence="12" id="KW-1003">Cell membrane</keyword>
<feature type="region of interest" description="Disordered" evidence="13">
    <location>
        <begin position="1"/>
        <end position="52"/>
    </location>
</feature>
<feature type="transmembrane region" description="Helical" evidence="12">
    <location>
        <begin position="779"/>
        <end position="797"/>
    </location>
</feature>
<dbReference type="EMBL" id="AGBF01000021">
    <property type="protein sequence ID" value="EGX59993.1"/>
    <property type="molecule type" value="Genomic_DNA"/>
</dbReference>
<dbReference type="Gene3D" id="3.30.70.100">
    <property type="match status" value="1"/>
</dbReference>
<dbReference type="Gene3D" id="3.40.50.1000">
    <property type="entry name" value="HAD superfamily/HAD-like"/>
    <property type="match status" value="1"/>
</dbReference>
<evidence type="ECO:0000256" key="5">
    <source>
        <dbReference type="ARBA" id="ARBA00022741"/>
    </source>
</evidence>
<dbReference type="PANTHER" id="PTHR43520">
    <property type="entry name" value="ATP7, ISOFORM B"/>
    <property type="match status" value="1"/>
</dbReference>
<keyword evidence="6 12" id="KW-0067">ATP-binding</keyword>
<evidence type="ECO:0000256" key="6">
    <source>
        <dbReference type="ARBA" id="ARBA00022840"/>
    </source>
</evidence>
<dbReference type="FunFam" id="2.70.150.10:FF:000002">
    <property type="entry name" value="Copper-transporting ATPase 1, putative"/>
    <property type="match status" value="1"/>
</dbReference>
<feature type="transmembrane region" description="Helical" evidence="12">
    <location>
        <begin position="756"/>
        <end position="773"/>
    </location>
</feature>
<keyword evidence="7" id="KW-1278">Translocase</keyword>
<organism evidence="15 16">
    <name type="scientific">Streptomyces zinciresistens K42</name>
    <dbReference type="NCBI Taxonomy" id="700597"/>
    <lineage>
        <taxon>Bacteria</taxon>
        <taxon>Bacillati</taxon>
        <taxon>Actinomycetota</taxon>
        <taxon>Actinomycetes</taxon>
        <taxon>Kitasatosporales</taxon>
        <taxon>Streptomycetaceae</taxon>
        <taxon>Streptomyces</taxon>
    </lineage>
</organism>
<evidence type="ECO:0000313" key="16">
    <source>
        <dbReference type="Proteomes" id="UP000004217"/>
    </source>
</evidence>
<dbReference type="SFLD" id="SFLDG00002">
    <property type="entry name" value="C1.7:_P-type_atpase_like"/>
    <property type="match status" value="1"/>
</dbReference>
<dbReference type="RefSeq" id="WP_007493882.1">
    <property type="nucleotide sequence ID" value="NZ_AGBF01000021.1"/>
</dbReference>
<keyword evidence="8 12" id="KW-1133">Transmembrane helix</keyword>
<feature type="transmembrane region" description="Helical" evidence="12">
    <location>
        <begin position="161"/>
        <end position="179"/>
    </location>
</feature>
<comment type="similarity">
    <text evidence="2 12">Belongs to the cation transport ATPase (P-type) (TC 3.A.3) family. Type IB subfamily.</text>
</comment>
<evidence type="ECO:0000256" key="3">
    <source>
        <dbReference type="ARBA" id="ARBA00022692"/>
    </source>
</evidence>
<sequence>MTRTTGEPQTSAPTAAPASAPVGTGGPAQRAEPAGAAGAAPAAGVPADTPGASSAEAAATRVELLIGGMTCASCAARVEKKLNRVPGVTASVNYATEKARVTCPAGVGVADLIAVVERTGYTAEEPAPAATPVPATPGTAAAPDAQDARRDAEPASYRRRLTVSALLAVPVVLLSMIPALQFDNWQWLALTLASPVVVWGGLPFHRAAFTGARHGAATMDTLVSLGTLAAFGWSLWALFLGDAGMPGMHDGFSFTVSRADSASRIYLEVAAGVVTFLLLGRYLETRSKRRAGAALRALMELGAKDVTVLRDGREVRVPVGLLAVGDRFVVRPGEKIATDGTVVEGASAVDAALLTGESVPVDVAVGDAVTGATVNAGGRLVVEAVRVGADTRLARMARLVEEAQSGKARVQRLADRISAVFVPVVLVLAAATFGAWSGLTGDTAAAFSSAVAVLIIACPCALGLATPTALLVGTGRGAQLGILIKGPEVLESTRRIDTVLLDKTGTVTTGRMTLRTVHAARGTAEEEVLRLAGAVEHASEHPVARAVAAGAGERLGRLPAVTDFRSVPGRGVRGRVEGRDVAVGRLAENGGALPPELARAAQEAEREGRTAVVVGWDGAARGVVTVADAVKETSAEAVRALRALGLTPVLLTGDNRAVAEAVADAVGIERVIAEVLPEDKVETVRRLRAEGRCVAVVGDGVNDAAALAAADLGLALGTGTDAAIEAADLTLVRGDLRVAADAVRLSRRTLATIKGNLVWAFGYNVAALPLAAAGLLNPMIAGAAMAFSSVFVVTNSLRLRTFR</sequence>
<feature type="transmembrane region" description="Helical" evidence="12">
    <location>
        <begin position="222"/>
        <end position="241"/>
    </location>
</feature>
<evidence type="ECO:0000256" key="4">
    <source>
        <dbReference type="ARBA" id="ARBA00022723"/>
    </source>
</evidence>
<dbReference type="InterPro" id="IPR027256">
    <property type="entry name" value="P-typ_ATPase_IB"/>
</dbReference>
<comment type="catalytic activity">
    <reaction evidence="10">
        <text>ATP + H2O = ADP + phosphate + H(+)</text>
        <dbReference type="Rhea" id="RHEA:13065"/>
        <dbReference type="ChEBI" id="CHEBI:15377"/>
        <dbReference type="ChEBI" id="CHEBI:15378"/>
        <dbReference type="ChEBI" id="CHEBI:30616"/>
        <dbReference type="ChEBI" id="CHEBI:43474"/>
        <dbReference type="ChEBI" id="CHEBI:456216"/>
    </reaction>
</comment>
<feature type="compositionally biased region" description="Low complexity" evidence="13">
    <location>
        <begin position="136"/>
        <end position="145"/>
    </location>
</feature>
<dbReference type="SUPFAM" id="SSF55008">
    <property type="entry name" value="HMA, heavy metal-associated domain"/>
    <property type="match status" value="1"/>
</dbReference>
<dbReference type="PROSITE" id="PS01047">
    <property type="entry name" value="HMA_1"/>
    <property type="match status" value="1"/>
</dbReference>
<dbReference type="GO" id="GO:0005886">
    <property type="term" value="C:plasma membrane"/>
    <property type="evidence" value="ECO:0007669"/>
    <property type="project" value="UniProtKB-SubCell"/>
</dbReference>
<dbReference type="NCBIfam" id="TIGR01525">
    <property type="entry name" value="ATPase-IB_hvy"/>
    <property type="match status" value="1"/>
</dbReference>
<dbReference type="Pfam" id="PF00403">
    <property type="entry name" value="HMA"/>
    <property type="match status" value="1"/>
</dbReference>
<comment type="caution">
    <text evidence="15">The sequence shown here is derived from an EMBL/GenBank/DDBJ whole genome shotgun (WGS) entry which is preliminary data.</text>
</comment>
<dbReference type="InterPro" id="IPR017969">
    <property type="entry name" value="Heavy-metal-associated_CS"/>
</dbReference>
<dbReference type="GO" id="GO:0005507">
    <property type="term" value="F:copper ion binding"/>
    <property type="evidence" value="ECO:0007669"/>
    <property type="project" value="TreeGrafter"/>
</dbReference>
<dbReference type="AlphaFoldDB" id="G2G944"/>
<evidence type="ECO:0000256" key="8">
    <source>
        <dbReference type="ARBA" id="ARBA00022989"/>
    </source>
</evidence>
<evidence type="ECO:0000256" key="2">
    <source>
        <dbReference type="ARBA" id="ARBA00006024"/>
    </source>
</evidence>
<dbReference type="SFLD" id="SFLDS00003">
    <property type="entry name" value="Haloacid_Dehalogenase"/>
    <property type="match status" value="1"/>
</dbReference>
<dbReference type="PRINTS" id="PR00119">
    <property type="entry name" value="CATATPASE"/>
</dbReference>
<dbReference type="SUPFAM" id="SSF81665">
    <property type="entry name" value="Calcium ATPase, transmembrane domain M"/>
    <property type="match status" value="1"/>
</dbReference>
<feature type="transmembrane region" description="Helical" evidence="12">
    <location>
        <begin position="261"/>
        <end position="280"/>
    </location>
</feature>
<dbReference type="InterPro" id="IPR001757">
    <property type="entry name" value="P_typ_ATPase"/>
</dbReference>
<dbReference type="InterPro" id="IPR044492">
    <property type="entry name" value="P_typ_ATPase_HD_dom"/>
</dbReference>
<dbReference type="GO" id="GO:0005524">
    <property type="term" value="F:ATP binding"/>
    <property type="evidence" value="ECO:0007669"/>
    <property type="project" value="UniProtKB-UniRule"/>
</dbReference>
<evidence type="ECO:0000256" key="7">
    <source>
        <dbReference type="ARBA" id="ARBA00022967"/>
    </source>
</evidence>
<dbReference type="InterPro" id="IPR023214">
    <property type="entry name" value="HAD_sf"/>
</dbReference>
<feature type="domain" description="HMA" evidence="14">
    <location>
        <begin position="60"/>
        <end position="124"/>
    </location>
</feature>
<dbReference type="PATRIC" id="fig|700597.3.peg.1962"/>
<evidence type="ECO:0000256" key="9">
    <source>
        <dbReference type="ARBA" id="ARBA00023136"/>
    </source>
</evidence>